<dbReference type="PANTHER" id="PTHR30065:SF1">
    <property type="entry name" value="SURFACE PRESENTATION OF ANTIGENS PROTEIN SPAR"/>
    <property type="match status" value="1"/>
</dbReference>
<feature type="transmembrane region" description="Helical" evidence="10">
    <location>
        <begin position="37"/>
        <end position="53"/>
    </location>
</feature>
<evidence type="ECO:0000256" key="9">
    <source>
        <dbReference type="NCBIfam" id="TIGR01400"/>
    </source>
</evidence>
<feature type="transmembrane region" description="Helical" evidence="10">
    <location>
        <begin position="6"/>
        <end position="25"/>
    </location>
</feature>
<evidence type="ECO:0000256" key="8">
    <source>
        <dbReference type="ARBA" id="ARBA00023143"/>
    </source>
</evidence>
<keyword evidence="6 10" id="KW-1133">Transmembrane helix</keyword>
<feature type="transmembrane region" description="Helical" evidence="10">
    <location>
        <begin position="175"/>
        <end position="200"/>
    </location>
</feature>
<gene>
    <name evidence="11" type="primary">fliR</name>
    <name evidence="11" type="ORF">HLVA_06900</name>
</gene>
<protein>
    <recommendedName>
        <fullName evidence="3 9">Flagellar biosynthetic protein FliR</fullName>
    </recommendedName>
</protein>
<keyword evidence="4 10" id="KW-1003">Cell membrane</keyword>
<dbReference type="EMBL" id="AP027059">
    <property type="protein sequence ID" value="BDU50121.1"/>
    <property type="molecule type" value="Genomic_DNA"/>
</dbReference>
<evidence type="ECO:0000256" key="7">
    <source>
        <dbReference type="ARBA" id="ARBA00023136"/>
    </source>
</evidence>
<dbReference type="AlphaFoldDB" id="A0AAU9D952"/>
<keyword evidence="12" id="KW-1185">Reference proteome</keyword>
<keyword evidence="7 10" id="KW-0472">Membrane</keyword>
<name>A0AAU9D952_9FUSO</name>
<dbReference type="Proteomes" id="UP001321582">
    <property type="component" value="Chromosome"/>
</dbReference>
<comment type="subcellular location">
    <subcellularLocation>
        <location evidence="10">Cell membrane</location>
        <topology evidence="10">Multi-pass membrane protein</topology>
    </subcellularLocation>
    <subcellularLocation>
        <location evidence="10">Bacterial flagellum basal body</location>
    </subcellularLocation>
</comment>
<keyword evidence="11" id="KW-0966">Cell projection</keyword>
<dbReference type="GO" id="GO:0005886">
    <property type="term" value="C:plasma membrane"/>
    <property type="evidence" value="ECO:0007669"/>
    <property type="project" value="UniProtKB-SubCell"/>
</dbReference>
<sequence>MNFLYNNVIFFLLIFLRLSGILFFTPVYSSNSINRRVKIGFLILIAFLIYPVVPKDISILRNLTFFNLILISIKEVLIGAIIGFFVLLIFSTVQTASQIYSMDMGFGMVNIFDPVSQIQAPVLGQLNYLFILGIFLITGEYRRIFEVLVSTFYKYKIGNISYHYGTLAKNMADSFAYYFMVSVKIALPVLGILFIVDVTLGVMARIAPQMNVFFIGMPLKILVGLLFLITFIPYLFTYLNHLLNNGYIKLLYIIQKVVT</sequence>
<organism evidence="11 12">
    <name type="scientific">Haliovirga abyssi</name>
    <dbReference type="NCBI Taxonomy" id="2996794"/>
    <lineage>
        <taxon>Bacteria</taxon>
        <taxon>Fusobacteriati</taxon>
        <taxon>Fusobacteriota</taxon>
        <taxon>Fusobacteriia</taxon>
        <taxon>Fusobacteriales</taxon>
        <taxon>Haliovirgaceae</taxon>
        <taxon>Haliovirga</taxon>
    </lineage>
</organism>
<dbReference type="NCBIfam" id="TIGR01400">
    <property type="entry name" value="fliR"/>
    <property type="match status" value="1"/>
</dbReference>
<dbReference type="KEGG" id="haby:HLVA_06900"/>
<dbReference type="GO" id="GO:0044780">
    <property type="term" value="P:bacterial-type flagellum assembly"/>
    <property type="evidence" value="ECO:0007669"/>
    <property type="project" value="UniProtKB-UniRule"/>
</dbReference>
<evidence type="ECO:0000256" key="1">
    <source>
        <dbReference type="ARBA" id="ARBA00002578"/>
    </source>
</evidence>
<evidence type="ECO:0000256" key="4">
    <source>
        <dbReference type="ARBA" id="ARBA00022475"/>
    </source>
</evidence>
<evidence type="ECO:0000256" key="5">
    <source>
        <dbReference type="ARBA" id="ARBA00022692"/>
    </source>
</evidence>
<dbReference type="RefSeq" id="WP_307905057.1">
    <property type="nucleotide sequence ID" value="NZ_AP027059.1"/>
</dbReference>
<dbReference type="PRINTS" id="PR00953">
    <property type="entry name" value="TYPE3IMRPROT"/>
</dbReference>
<feature type="transmembrane region" description="Helical" evidence="10">
    <location>
        <begin position="126"/>
        <end position="145"/>
    </location>
</feature>
<reference evidence="11 12" key="1">
    <citation type="submission" date="2022-11" db="EMBL/GenBank/DDBJ databases">
        <title>Haliovirga abyssi gen. nov., sp. nov., a mesophilic fermentative bacterium isolated from the Iheya North hydrothermal field and the proposal of Haliovirgaceae fam. nov.</title>
        <authorList>
            <person name="Miyazaki U."/>
            <person name="Tame A."/>
            <person name="Miyazaki J."/>
            <person name="Takai K."/>
            <person name="Sawayama S."/>
            <person name="Kitajima M."/>
            <person name="Okamoto A."/>
            <person name="Nakagawa S."/>
        </authorList>
    </citation>
    <scope>NUCLEOTIDE SEQUENCE [LARGE SCALE GENOMIC DNA]</scope>
    <source>
        <strain evidence="11 12">IC12</strain>
    </source>
</reference>
<evidence type="ECO:0000256" key="3">
    <source>
        <dbReference type="ARBA" id="ARBA00021717"/>
    </source>
</evidence>
<dbReference type="InterPro" id="IPR006303">
    <property type="entry name" value="FliR"/>
</dbReference>
<evidence type="ECO:0000313" key="12">
    <source>
        <dbReference type="Proteomes" id="UP001321582"/>
    </source>
</evidence>
<accession>A0AAU9D952</accession>
<feature type="transmembrane region" description="Helical" evidence="10">
    <location>
        <begin position="212"/>
        <end position="236"/>
    </location>
</feature>
<evidence type="ECO:0000256" key="6">
    <source>
        <dbReference type="ARBA" id="ARBA00022989"/>
    </source>
</evidence>
<keyword evidence="8 10" id="KW-0975">Bacterial flagellum</keyword>
<evidence type="ECO:0000313" key="11">
    <source>
        <dbReference type="EMBL" id="BDU50121.1"/>
    </source>
</evidence>
<feature type="transmembrane region" description="Helical" evidence="10">
    <location>
        <begin position="65"/>
        <end position="90"/>
    </location>
</feature>
<proteinExistence type="inferred from homology"/>
<comment type="similarity">
    <text evidence="2 10">Belongs to the FliR/MopE/SpaR family.</text>
</comment>
<keyword evidence="11" id="KW-0969">Cilium</keyword>
<evidence type="ECO:0000256" key="10">
    <source>
        <dbReference type="RuleBase" id="RU362071"/>
    </source>
</evidence>
<dbReference type="InterPro" id="IPR002010">
    <property type="entry name" value="T3SS_IM_R"/>
</dbReference>
<evidence type="ECO:0000256" key="2">
    <source>
        <dbReference type="ARBA" id="ARBA00009772"/>
    </source>
</evidence>
<comment type="function">
    <text evidence="1 10">Role in flagellar biosynthesis.</text>
</comment>
<dbReference type="GO" id="GO:0009425">
    <property type="term" value="C:bacterial-type flagellum basal body"/>
    <property type="evidence" value="ECO:0007669"/>
    <property type="project" value="UniProtKB-SubCell"/>
</dbReference>
<dbReference type="GO" id="GO:0006605">
    <property type="term" value="P:protein targeting"/>
    <property type="evidence" value="ECO:0007669"/>
    <property type="project" value="UniProtKB-UniRule"/>
</dbReference>
<keyword evidence="5 10" id="KW-0812">Transmembrane</keyword>
<keyword evidence="11" id="KW-0282">Flagellum</keyword>
<dbReference type="PANTHER" id="PTHR30065">
    <property type="entry name" value="FLAGELLAR BIOSYNTHETIC PROTEIN FLIR"/>
    <property type="match status" value="1"/>
</dbReference>
<dbReference type="Pfam" id="PF01311">
    <property type="entry name" value="Bac_export_1"/>
    <property type="match status" value="1"/>
</dbReference>